<reference evidence="5 6" key="1">
    <citation type="journal article" date="2018" name="PLoS Genet.">
        <title>Population sequencing reveals clonal diversity and ancestral inbreeding in the grapevine cultivar Chardonnay.</title>
        <authorList>
            <person name="Roach M.J."/>
            <person name="Johnson D.L."/>
            <person name="Bohlmann J."/>
            <person name="van Vuuren H.J."/>
            <person name="Jones S.J."/>
            <person name="Pretorius I.S."/>
            <person name="Schmidt S.A."/>
            <person name="Borneman A.R."/>
        </authorList>
    </citation>
    <scope>NUCLEOTIDE SEQUENCE [LARGE SCALE GENOMIC DNA]</scope>
    <source>
        <strain evidence="6">cv. Chardonnay</strain>
        <tissue evidence="5">Leaf</tissue>
    </source>
</reference>
<dbReference type="PANTHER" id="PTHR14209">
    <property type="entry name" value="ISOAMYL ACETATE-HYDROLYZING ESTERASE 1"/>
    <property type="match status" value="1"/>
</dbReference>
<dbReference type="CDD" id="cd01838">
    <property type="entry name" value="Isoamyl_acetate_hydrolase_like"/>
    <property type="match status" value="1"/>
</dbReference>
<keyword evidence="3" id="KW-0443">Lipid metabolism</keyword>
<comment type="caution">
    <text evidence="5">The sequence shown here is derived from an EMBL/GenBank/DDBJ whole genome shotgun (WGS) entry which is preliminary data.</text>
</comment>
<dbReference type="PANTHER" id="PTHR14209:SF10">
    <property type="entry name" value="SGNH HYDROLASE-TYPE ESTERASE DOMAIN-CONTAINING PROTEIN"/>
    <property type="match status" value="1"/>
</dbReference>
<dbReference type="InterPro" id="IPR036514">
    <property type="entry name" value="SGNH_hydro_sf"/>
</dbReference>
<dbReference type="AlphaFoldDB" id="A0A438JAR6"/>
<dbReference type="Proteomes" id="UP000288805">
    <property type="component" value="Unassembled WGS sequence"/>
</dbReference>
<comment type="similarity">
    <text evidence="1">Belongs to the 'GDSL' lipolytic enzyme family.</text>
</comment>
<dbReference type="SUPFAM" id="SSF52266">
    <property type="entry name" value="SGNH hydrolase"/>
    <property type="match status" value="1"/>
</dbReference>
<dbReference type="EMBL" id="QGNW01000053">
    <property type="protein sequence ID" value="RVX06052.1"/>
    <property type="molecule type" value="Genomic_DNA"/>
</dbReference>
<dbReference type="InterPro" id="IPR045136">
    <property type="entry name" value="Iah1-like"/>
</dbReference>
<organism evidence="5 6">
    <name type="scientific">Vitis vinifera</name>
    <name type="common">Grape</name>
    <dbReference type="NCBI Taxonomy" id="29760"/>
    <lineage>
        <taxon>Eukaryota</taxon>
        <taxon>Viridiplantae</taxon>
        <taxon>Streptophyta</taxon>
        <taxon>Embryophyta</taxon>
        <taxon>Tracheophyta</taxon>
        <taxon>Spermatophyta</taxon>
        <taxon>Magnoliopsida</taxon>
        <taxon>eudicotyledons</taxon>
        <taxon>Gunneridae</taxon>
        <taxon>Pentapetalae</taxon>
        <taxon>rosids</taxon>
        <taxon>Vitales</taxon>
        <taxon>Vitaceae</taxon>
        <taxon>Viteae</taxon>
        <taxon>Vitis</taxon>
    </lineage>
</organism>
<dbReference type="Pfam" id="PF13472">
    <property type="entry name" value="Lipase_GDSL_2"/>
    <property type="match status" value="1"/>
</dbReference>
<evidence type="ECO:0000256" key="1">
    <source>
        <dbReference type="ARBA" id="ARBA00008668"/>
    </source>
</evidence>
<dbReference type="GO" id="GO:0016787">
    <property type="term" value="F:hydrolase activity"/>
    <property type="evidence" value="ECO:0007669"/>
    <property type="project" value="UniProtKB-KW"/>
</dbReference>
<dbReference type="Gene3D" id="3.40.50.1110">
    <property type="entry name" value="SGNH hydrolase"/>
    <property type="match status" value="2"/>
</dbReference>
<keyword evidence="2" id="KW-0378">Hydrolase</keyword>
<name>A0A438JAR6_VITVI</name>
<feature type="domain" description="SGNH hydrolase-type esterase" evidence="4">
    <location>
        <begin position="142"/>
        <end position="305"/>
    </location>
</feature>
<evidence type="ECO:0000313" key="6">
    <source>
        <dbReference type="Proteomes" id="UP000288805"/>
    </source>
</evidence>
<evidence type="ECO:0000256" key="2">
    <source>
        <dbReference type="ARBA" id="ARBA00022801"/>
    </source>
</evidence>
<gene>
    <name evidence="5" type="primary">CPRD49_1</name>
    <name evidence="5" type="ORF">CK203_018782</name>
</gene>
<evidence type="ECO:0000259" key="4">
    <source>
        <dbReference type="Pfam" id="PF13472"/>
    </source>
</evidence>
<sequence>MGSWWDDVTGVVERLMKKDGCCDGALVRSRGEAPGLTAVKSTKLPLRFLLIDSHAPLTSRYGAVTQSGNKAEEREMVGPPRPQFVLFGSSIVQFSYSNQGWGAILADLYARKAKLVAAVALILTLHLANITIPDKGHIRAAMTQGADVVLRGYSGWNSRRALQVLDQVFPKDAAVQPSLVIVYFGGNDSMHPHPSGLGPHVPLPEYVENMKKIAVHLKSLSEQTRVIFLSAPPINEAQIRETLSGRLGTLGRTNECCGIYSEACLELCKEVGVKAIDLWTAIQQRDDWLNVCFTDGIHLSSEGSKVVVKEILKVLEEAEWEPSLHWKSLPSEFDDDSPYNPGSPVGKTTLKVADINLHREIEWN</sequence>
<dbReference type="InterPro" id="IPR013830">
    <property type="entry name" value="SGNH_hydro"/>
</dbReference>
<dbReference type="GO" id="GO:0016042">
    <property type="term" value="P:lipid catabolic process"/>
    <property type="evidence" value="ECO:0007669"/>
    <property type="project" value="UniProtKB-KW"/>
</dbReference>
<keyword evidence="3" id="KW-0442">Lipid degradation</keyword>
<protein>
    <submittedName>
        <fullName evidence="5">GDSL esterase/lipase CPRD49</fullName>
    </submittedName>
</protein>
<proteinExistence type="inferred from homology"/>
<accession>A0A438JAR6</accession>
<evidence type="ECO:0000256" key="3">
    <source>
        <dbReference type="ARBA" id="ARBA00022963"/>
    </source>
</evidence>
<evidence type="ECO:0000313" key="5">
    <source>
        <dbReference type="EMBL" id="RVX06052.1"/>
    </source>
</evidence>
<dbReference type="FunFam" id="3.40.50.1110:FF:000002">
    <property type="entry name" value="isoamyl acetate-hydrolyzing esterase 1 homolog"/>
    <property type="match status" value="1"/>
</dbReference>